<evidence type="ECO:0000256" key="3">
    <source>
        <dbReference type="ARBA" id="ARBA00022490"/>
    </source>
</evidence>
<keyword evidence="9" id="KW-0511">Multifunctional enzyme</keyword>
<dbReference type="PANTHER" id="PTHR34069">
    <property type="entry name" value="3-OXOACYL-[ACYL-CARRIER-PROTEIN] SYNTHASE 3"/>
    <property type="match status" value="1"/>
</dbReference>
<evidence type="ECO:0000256" key="9">
    <source>
        <dbReference type="ARBA" id="ARBA00023268"/>
    </source>
</evidence>
<gene>
    <name evidence="13" type="ORF">B193_0029</name>
</gene>
<proteinExistence type="inferred from homology"/>
<dbReference type="InterPro" id="IPR016039">
    <property type="entry name" value="Thiolase-like"/>
</dbReference>
<comment type="similarity">
    <text evidence="2">Belongs to the thiolase-like superfamily. FabH family.</text>
</comment>
<dbReference type="Proteomes" id="UP000006272">
    <property type="component" value="Unassembled WGS sequence"/>
</dbReference>
<keyword evidence="3" id="KW-0963">Cytoplasm</keyword>
<evidence type="ECO:0000256" key="4">
    <source>
        <dbReference type="ARBA" id="ARBA00022516"/>
    </source>
</evidence>
<keyword evidence="7" id="KW-0443">Lipid metabolism</keyword>
<dbReference type="Pfam" id="PF08545">
    <property type="entry name" value="ACP_syn_III"/>
    <property type="match status" value="1"/>
</dbReference>
<dbReference type="Pfam" id="PF08541">
    <property type="entry name" value="ACP_syn_III_C"/>
    <property type="match status" value="1"/>
</dbReference>
<organism evidence="13 14">
    <name type="scientific">Solidesulfovibrio magneticus str. Maddingley MBC34</name>
    <dbReference type="NCBI Taxonomy" id="1206767"/>
    <lineage>
        <taxon>Bacteria</taxon>
        <taxon>Pseudomonadati</taxon>
        <taxon>Thermodesulfobacteriota</taxon>
        <taxon>Desulfovibrionia</taxon>
        <taxon>Desulfovibrionales</taxon>
        <taxon>Desulfovibrionaceae</taxon>
        <taxon>Solidesulfovibrio</taxon>
    </lineage>
</organism>
<feature type="domain" description="Beta-ketoacyl-[acyl-carrier-protein] synthase III C-terminal" evidence="11">
    <location>
        <begin position="261"/>
        <end position="349"/>
    </location>
</feature>
<name>K6HFI3_9BACT</name>
<evidence type="ECO:0000256" key="8">
    <source>
        <dbReference type="ARBA" id="ARBA00023160"/>
    </source>
</evidence>
<comment type="caution">
    <text evidence="13">The sequence shown here is derived from an EMBL/GenBank/DDBJ whole genome shotgun (WGS) entry which is preliminary data.</text>
</comment>
<feature type="domain" description="Beta-ketoacyl-[acyl-carrier-protein] synthase III N-terminal" evidence="12">
    <location>
        <begin position="130"/>
        <end position="208"/>
    </location>
</feature>
<dbReference type="EMBL" id="ALAO01000013">
    <property type="protein sequence ID" value="EKO41238.1"/>
    <property type="molecule type" value="Genomic_DNA"/>
</dbReference>
<dbReference type="InterPro" id="IPR013747">
    <property type="entry name" value="ACP_syn_III_C"/>
</dbReference>
<evidence type="ECO:0000256" key="10">
    <source>
        <dbReference type="ARBA" id="ARBA00023315"/>
    </source>
</evidence>
<evidence type="ECO:0000256" key="1">
    <source>
        <dbReference type="ARBA" id="ARBA00005189"/>
    </source>
</evidence>
<evidence type="ECO:0000259" key="12">
    <source>
        <dbReference type="Pfam" id="PF08545"/>
    </source>
</evidence>
<dbReference type="InterPro" id="IPR004655">
    <property type="entry name" value="FabH"/>
</dbReference>
<accession>K6HFI3</accession>
<evidence type="ECO:0000256" key="6">
    <source>
        <dbReference type="ARBA" id="ARBA00022832"/>
    </source>
</evidence>
<dbReference type="PANTHER" id="PTHR34069:SF2">
    <property type="entry name" value="BETA-KETOACYL-[ACYL-CARRIER-PROTEIN] SYNTHASE III"/>
    <property type="match status" value="1"/>
</dbReference>
<keyword evidence="6" id="KW-0276">Fatty acid metabolism</keyword>
<reference evidence="13 14" key="1">
    <citation type="submission" date="2012-07" db="EMBL/GenBank/DDBJ databases">
        <title>Draft genome sequence of Desulfovibrio magneticus str. Maddingley MBC34 obtained from a metagenomic sequence of a methanogenic enrichment isolated from coal-seam formation water in Victoria, Australia.</title>
        <authorList>
            <person name="Greenfield P."/>
            <person name="Hendry P."/>
            <person name="Li D."/>
            <person name="Rosewarne C.P."/>
            <person name="Tran-Dinh N."/>
            <person name="Elbourne L.D.H."/>
            <person name="Paulsen I.T."/>
            <person name="Midgley D.J."/>
        </authorList>
    </citation>
    <scope>NUCLEOTIDE SEQUENCE [LARGE SCALE GENOMIC DNA]</scope>
    <source>
        <strain evidence="14">Maddingley MBC34</strain>
    </source>
</reference>
<evidence type="ECO:0000256" key="5">
    <source>
        <dbReference type="ARBA" id="ARBA00022679"/>
    </source>
</evidence>
<protein>
    <submittedName>
        <fullName evidence="13">3-oxoacyl-(Acyl-carrier-protein) synthase III</fullName>
    </submittedName>
</protein>
<comment type="pathway">
    <text evidence="1">Lipid metabolism.</text>
</comment>
<keyword evidence="8" id="KW-0275">Fatty acid biosynthesis</keyword>
<dbReference type="GO" id="GO:0004315">
    <property type="term" value="F:3-oxoacyl-[acyl-carrier-protein] synthase activity"/>
    <property type="evidence" value="ECO:0007669"/>
    <property type="project" value="InterPro"/>
</dbReference>
<evidence type="ECO:0000256" key="2">
    <source>
        <dbReference type="ARBA" id="ARBA00008642"/>
    </source>
</evidence>
<dbReference type="InterPro" id="IPR013751">
    <property type="entry name" value="ACP_syn_III_N"/>
</dbReference>
<dbReference type="PATRIC" id="fig|1206767.3.peg.18"/>
<evidence type="ECO:0000256" key="7">
    <source>
        <dbReference type="ARBA" id="ARBA00023098"/>
    </source>
</evidence>
<evidence type="ECO:0000313" key="14">
    <source>
        <dbReference type="Proteomes" id="UP000006272"/>
    </source>
</evidence>
<evidence type="ECO:0000313" key="13">
    <source>
        <dbReference type="EMBL" id="EKO41238.1"/>
    </source>
</evidence>
<sequence length="355" mass="36611">MNDDGEWTRRQVLGRLGGAWGQGATLCALAGMGGFLPPGGRDNAELARTYGVTEDWVYSRTGIRRRRILPAGQNTSDMAVEAARAALADSGTDPAALTHLLVASCSPDGLVPNTACTVERKLGLSGLVALDFNVACSGFLYGLYLASAIVRLEPGAVVLLVAAEAMSRLCAPGDRSVNVIFGDGAGAAVVTARRGGLGVEDILVSSDGKNAGILTADGGGSRAAYASPDSRVGEGYFLRMEGREVFRLAVSRMAGASLALLARNGLLPDDVDLFVPHQANGRIIEAVGERLGIPAGRTATYLEDVGNTSAASIPLALEQARVQGRLRPGGRVLLASFGAGFTWGAALMRVDAAAS</sequence>
<dbReference type="CDD" id="cd00830">
    <property type="entry name" value="KAS_III"/>
    <property type="match status" value="1"/>
</dbReference>
<keyword evidence="10" id="KW-0012">Acyltransferase</keyword>
<dbReference type="SUPFAM" id="SSF53901">
    <property type="entry name" value="Thiolase-like"/>
    <property type="match status" value="1"/>
</dbReference>
<evidence type="ECO:0000259" key="11">
    <source>
        <dbReference type="Pfam" id="PF08541"/>
    </source>
</evidence>
<dbReference type="NCBIfam" id="TIGR00747">
    <property type="entry name" value="fabH"/>
    <property type="match status" value="1"/>
</dbReference>
<dbReference type="AlphaFoldDB" id="K6HFI3"/>
<keyword evidence="5" id="KW-0808">Transferase</keyword>
<dbReference type="NCBIfam" id="NF006829">
    <property type="entry name" value="PRK09352.1"/>
    <property type="match status" value="1"/>
</dbReference>
<dbReference type="GO" id="GO:0006633">
    <property type="term" value="P:fatty acid biosynthetic process"/>
    <property type="evidence" value="ECO:0007669"/>
    <property type="project" value="UniProtKB-KW"/>
</dbReference>
<dbReference type="Gene3D" id="3.40.47.10">
    <property type="match status" value="1"/>
</dbReference>
<dbReference type="GO" id="GO:0044550">
    <property type="term" value="P:secondary metabolite biosynthetic process"/>
    <property type="evidence" value="ECO:0007669"/>
    <property type="project" value="TreeGrafter"/>
</dbReference>
<keyword evidence="4" id="KW-0444">Lipid biosynthesis</keyword>